<comment type="caution">
    <text evidence="7">The sequence shown here is derived from an EMBL/GenBank/DDBJ whole genome shotgun (WGS) entry which is preliminary data.</text>
</comment>
<feature type="chain" id="PRO_5046585839" evidence="5">
    <location>
        <begin position="23"/>
        <end position="235"/>
    </location>
</feature>
<proteinExistence type="inferred from homology"/>
<evidence type="ECO:0000256" key="2">
    <source>
        <dbReference type="ARBA" id="ARBA00022729"/>
    </source>
</evidence>
<name>A0ABT3GYE0_9RHOB</name>
<protein>
    <submittedName>
        <fullName evidence="7">Outer membrane beta-barrel protein</fullName>
    </submittedName>
</protein>
<dbReference type="RefSeq" id="WP_264505533.1">
    <property type="nucleotide sequence ID" value="NZ_JAPDFL010000001.1"/>
</dbReference>
<evidence type="ECO:0000256" key="4">
    <source>
        <dbReference type="ARBA" id="ARBA00038306"/>
    </source>
</evidence>
<feature type="signal peptide" evidence="5">
    <location>
        <begin position="1"/>
        <end position="22"/>
    </location>
</feature>
<evidence type="ECO:0000313" key="7">
    <source>
        <dbReference type="EMBL" id="MCW1932542.1"/>
    </source>
</evidence>
<dbReference type="InterPro" id="IPR027385">
    <property type="entry name" value="Beta-barrel_OMP"/>
</dbReference>
<evidence type="ECO:0000256" key="1">
    <source>
        <dbReference type="ARBA" id="ARBA00004370"/>
    </source>
</evidence>
<dbReference type="InterPro" id="IPR051692">
    <property type="entry name" value="OMP-like"/>
</dbReference>
<keyword evidence="3" id="KW-0472">Membrane</keyword>
<dbReference type="Pfam" id="PF13505">
    <property type="entry name" value="OMP_b-brl"/>
    <property type="match status" value="1"/>
</dbReference>
<dbReference type="PANTHER" id="PTHR34001">
    <property type="entry name" value="BLL7405 PROTEIN"/>
    <property type="match status" value="1"/>
</dbReference>
<dbReference type="EMBL" id="JAPDFL010000001">
    <property type="protein sequence ID" value="MCW1932542.1"/>
    <property type="molecule type" value="Genomic_DNA"/>
</dbReference>
<reference evidence="7 8" key="1">
    <citation type="submission" date="2022-10" db="EMBL/GenBank/DDBJ databases">
        <title>Pararhodobacter sp. nov., isolated from marine algae.</title>
        <authorList>
            <person name="Choi B.J."/>
            <person name="Kim J.M."/>
            <person name="Lee J.K."/>
            <person name="Choi D.G."/>
            <person name="Jeon C.O."/>
        </authorList>
    </citation>
    <scope>NUCLEOTIDE SEQUENCE [LARGE SCALE GENOMIC DNA]</scope>
    <source>
        <strain evidence="7 8">ZQ420</strain>
    </source>
</reference>
<organism evidence="7 8">
    <name type="scientific">Pararhodobacter zhoushanensis</name>
    <dbReference type="NCBI Taxonomy" id="2479545"/>
    <lineage>
        <taxon>Bacteria</taxon>
        <taxon>Pseudomonadati</taxon>
        <taxon>Pseudomonadota</taxon>
        <taxon>Alphaproteobacteria</taxon>
        <taxon>Rhodobacterales</taxon>
        <taxon>Paracoccaceae</taxon>
        <taxon>Pararhodobacter</taxon>
    </lineage>
</organism>
<evidence type="ECO:0000256" key="5">
    <source>
        <dbReference type="SAM" id="SignalP"/>
    </source>
</evidence>
<keyword evidence="2 5" id="KW-0732">Signal</keyword>
<dbReference type="Proteomes" id="UP001208938">
    <property type="component" value="Unassembled WGS sequence"/>
</dbReference>
<dbReference type="InterPro" id="IPR011250">
    <property type="entry name" value="OMP/PagP_B-barrel"/>
</dbReference>
<gene>
    <name evidence="7" type="ORF">OKW52_09805</name>
</gene>
<evidence type="ECO:0000259" key="6">
    <source>
        <dbReference type="Pfam" id="PF13505"/>
    </source>
</evidence>
<dbReference type="PANTHER" id="PTHR34001:SF3">
    <property type="entry name" value="BLL7405 PROTEIN"/>
    <property type="match status" value="1"/>
</dbReference>
<keyword evidence="8" id="KW-1185">Reference proteome</keyword>
<feature type="domain" description="Outer membrane protein beta-barrel" evidence="6">
    <location>
        <begin position="40"/>
        <end position="235"/>
    </location>
</feature>
<dbReference type="SUPFAM" id="SSF56925">
    <property type="entry name" value="OMPA-like"/>
    <property type="match status" value="1"/>
</dbReference>
<dbReference type="Gene3D" id="2.40.160.20">
    <property type="match status" value="1"/>
</dbReference>
<sequence>MTRFISSSIAVPALLAVFSAGAALASGPTEPVYQPPMTVAAPIATYDWGGAYVGVTIASPTGDNVWSERSIGATAEPGDWSGHPWGVTFGYDMQSGPMVYGAAFDYSGSTLTANGATSGTFGCSASNVCSTEVSDVYNLRGRIGRAFDRTLVYGTLGFASGAATGTATVATGSDRLNGWVAGLGVEHALTTSFSVNLEYLHTDLGRLELPGGGCSVDCFTDVAYGQVRLGANFRF</sequence>
<comment type="similarity">
    <text evidence="4">Belongs to the Omp25/RopB family.</text>
</comment>
<evidence type="ECO:0000256" key="3">
    <source>
        <dbReference type="ARBA" id="ARBA00023136"/>
    </source>
</evidence>
<evidence type="ECO:0000313" key="8">
    <source>
        <dbReference type="Proteomes" id="UP001208938"/>
    </source>
</evidence>
<accession>A0ABT3GYE0</accession>
<comment type="subcellular location">
    <subcellularLocation>
        <location evidence="1">Membrane</location>
    </subcellularLocation>
</comment>